<dbReference type="RefSeq" id="WP_187794862.1">
    <property type="nucleotide sequence ID" value="NZ_JACOQL010000005.1"/>
</dbReference>
<evidence type="ECO:0000313" key="5">
    <source>
        <dbReference type="Proteomes" id="UP000608594"/>
    </source>
</evidence>
<evidence type="ECO:0000256" key="2">
    <source>
        <dbReference type="PIRNR" id="PIRNR016661"/>
    </source>
</evidence>
<keyword evidence="5" id="KW-1185">Reference proteome</keyword>
<evidence type="ECO:0000256" key="3">
    <source>
        <dbReference type="SAM" id="Phobius"/>
    </source>
</evidence>
<dbReference type="PANTHER" id="PTHR34295">
    <property type="entry name" value="BIOTIN TRANSPORTER BIOY"/>
    <property type="match status" value="1"/>
</dbReference>
<dbReference type="Pfam" id="PF02632">
    <property type="entry name" value="BioY"/>
    <property type="match status" value="1"/>
</dbReference>
<feature type="transmembrane region" description="Helical" evidence="3">
    <location>
        <begin position="50"/>
        <end position="66"/>
    </location>
</feature>
<keyword evidence="2 3" id="KW-0472">Membrane</keyword>
<feature type="transmembrane region" description="Helical" evidence="3">
    <location>
        <begin position="110"/>
        <end position="132"/>
    </location>
</feature>
<comment type="caution">
    <text evidence="4">The sequence shown here is derived from an EMBL/GenBank/DDBJ whole genome shotgun (WGS) entry which is preliminary data.</text>
</comment>
<keyword evidence="2" id="KW-0813">Transport</keyword>
<evidence type="ECO:0000313" key="4">
    <source>
        <dbReference type="EMBL" id="MBC9248201.1"/>
    </source>
</evidence>
<feature type="transmembrane region" description="Helical" evidence="3">
    <location>
        <begin position="138"/>
        <end position="163"/>
    </location>
</feature>
<evidence type="ECO:0000256" key="1">
    <source>
        <dbReference type="ARBA" id="ARBA00010692"/>
    </source>
</evidence>
<dbReference type="GO" id="GO:0015225">
    <property type="term" value="F:biotin transmembrane transporter activity"/>
    <property type="evidence" value="ECO:0007669"/>
    <property type="project" value="UniProtKB-UniRule"/>
</dbReference>
<proteinExistence type="inferred from homology"/>
<dbReference type="GO" id="GO:0005886">
    <property type="term" value="C:plasma membrane"/>
    <property type="evidence" value="ECO:0007669"/>
    <property type="project" value="UniProtKB-SubCell"/>
</dbReference>
<keyword evidence="3" id="KW-0812">Transmembrane</keyword>
<comment type="subcellular location">
    <subcellularLocation>
        <location evidence="2">Cell membrane</location>
        <topology evidence="2">Multi-pass membrane protein</topology>
    </subcellularLocation>
</comment>
<comment type="similarity">
    <text evidence="1 2">Belongs to the BioY family.</text>
</comment>
<accession>A0A926JCH8</accession>
<keyword evidence="3" id="KW-1133">Transmembrane helix</keyword>
<keyword evidence="2" id="KW-1003">Cell membrane</keyword>
<protein>
    <recommendedName>
        <fullName evidence="2">Biotin transporter</fullName>
    </recommendedName>
</protein>
<organism evidence="4 5">
    <name type="scientific">Paracoccus amoyensis</name>
    <dbReference type="NCBI Taxonomy" id="2760093"/>
    <lineage>
        <taxon>Bacteria</taxon>
        <taxon>Pseudomonadati</taxon>
        <taxon>Pseudomonadota</taxon>
        <taxon>Alphaproteobacteria</taxon>
        <taxon>Rhodobacterales</taxon>
        <taxon>Paracoccaceae</taxon>
        <taxon>Paracoccus</taxon>
    </lineage>
</organism>
<dbReference type="InterPro" id="IPR003784">
    <property type="entry name" value="BioY"/>
</dbReference>
<dbReference type="AlphaFoldDB" id="A0A926JCH8"/>
<dbReference type="Gene3D" id="1.10.1760.20">
    <property type="match status" value="1"/>
</dbReference>
<reference evidence="4" key="1">
    <citation type="submission" date="2020-08" db="EMBL/GenBank/DDBJ databases">
        <title>Paracoccus amoyensis sp. nov., isolated from the surface seawater at coast of Xiamen, Fujian.</title>
        <authorList>
            <person name="Lyu L."/>
        </authorList>
    </citation>
    <scope>NUCLEOTIDE SEQUENCE</scope>
    <source>
        <strain evidence="4">11-3</strain>
    </source>
</reference>
<dbReference type="Proteomes" id="UP000608594">
    <property type="component" value="Unassembled WGS sequence"/>
</dbReference>
<dbReference type="PANTHER" id="PTHR34295:SF1">
    <property type="entry name" value="BIOTIN TRANSPORTER BIOY"/>
    <property type="match status" value="1"/>
</dbReference>
<sequence length="174" mass="17986">MRLFAGIVTGVALMTLAAHTQIPFWPVPMTLHTMAVMAFAVLLGPRIATAIFVAYLGAGAAGLPVFSGTPERGLGLAYMVGPTGGYLLGFLLASALTGWLALGRGIVGRTLAMLAGLVVIYICGLFWLAQFVPANKVFALGFAPFVLGDLAKIGIVAFGASAIPPLLQRLRGDA</sequence>
<dbReference type="EMBL" id="JACOQL010000005">
    <property type="protein sequence ID" value="MBC9248201.1"/>
    <property type="molecule type" value="Genomic_DNA"/>
</dbReference>
<dbReference type="PIRSF" id="PIRSF016661">
    <property type="entry name" value="BioY"/>
    <property type="match status" value="1"/>
</dbReference>
<gene>
    <name evidence="4" type="ORF">H4P12_16120</name>
</gene>
<name>A0A926JCH8_9RHOB</name>